<sequence length="75" mass="8838">MTDGWHAKNCHWGWVLDTFGKLVLRLYRKLLLVKVVVFPHKGVLKILSVQVLKTRIRKPKITIILPFVTVFLTWQ</sequence>
<dbReference type="EMBL" id="KQ420083">
    <property type="protein sequence ID" value="KOF81361.1"/>
    <property type="molecule type" value="Genomic_DNA"/>
</dbReference>
<gene>
    <name evidence="1" type="ORF">OCBIM_22026637mg</name>
</gene>
<proteinExistence type="predicted"/>
<protein>
    <submittedName>
        <fullName evidence="1">Uncharacterized protein</fullName>
    </submittedName>
</protein>
<organism evidence="1">
    <name type="scientific">Octopus bimaculoides</name>
    <name type="common">California two-spotted octopus</name>
    <dbReference type="NCBI Taxonomy" id="37653"/>
    <lineage>
        <taxon>Eukaryota</taxon>
        <taxon>Metazoa</taxon>
        <taxon>Spiralia</taxon>
        <taxon>Lophotrochozoa</taxon>
        <taxon>Mollusca</taxon>
        <taxon>Cephalopoda</taxon>
        <taxon>Coleoidea</taxon>
        <taxon>Octopodiformes</taxon>
        <taxon>Octopoda</taxon>
        <taxon>Incirrata</taxon>
        <taxon>Octopodidae</taxon>
        <taxon>Octopus</taxon>
    </lineage>
</organism>
<accession>A0A0L8GWB9</accession>
<dbReference type="AlphaFoldDB" id="A0A0L8GWB9"/>
<reference evidence="1" key="1">
    <citation type="submission" date="2015-07" db="EMBL/GenBank/DDBJ databases">
        <title>MeaNS - Measles Nucleotide Surveillance Program.</title>
        <authorList>
            <person name="Tran T."/>
            <person name="Druce J."/>
        </authorList>
    </citation>
    <scope>NUCLEOTIDE SEQUENCE</scope>
    <source>
        <strain evidence="1">UCB-OBI-ISO-001</strain>
        <tissue evidence="1">Gonad</tissue>
    </source>
</reference>
<evidence type="ECO:0000313" key="1">
    <source>
        <dbReference type="EMBL" id="KOF81361.1"/>
    </source>
</evidence>
<name>A0A0L8GWB9_OCTBM</name>